<proteinExistence type="predicted"/>
<protein>
    <submittedName>
        <fullName evidence="1">Uncharacterized protein</fullName>
    </submittedName>
</protein>
<dbReference type="AlphaFoldDB" id="A0A1M7YXY9"/>
<evidence type="ECO:0000313" key="2">
    <source>
        <dbReference type="Proteomes" id="UP000184600"/>
    </source>
</evidence>
<dbReference type="RefSeq" id="WP_073584347.1">
    <property type="nucleotide sequence ID" value="NZ_AP024897.1"/>
</dbReference>
<keyword evidence="2" id="KW-1185">Reference proteome</keyword>
<sequence>MPKTLRILTKMRIAASAAKGRGMLSIKQKQDLNIPKQPEDAGFRLLGYKAKKNRSSWMSGIQFSGIDIVRIDSLRVLIDEKHHKKINLL</sequence>
<name>A0A1M7YXY9_9VIBR</name>
<organism evidence="1 2">
    <name type="scientific">Vibrio quintilis</name>
    <dbReference type="NCBI Taxonomy" id="1117707"/>
    <lineage>
        <taxon>Bacteria</taxon>
        <taxon>Pseudomonadati</taxon>
        <taxon>Pseudomonadota</taxon>
        <taxon>Gammaproteobacteria</taxon>
        <taxon>Vibrionales</taxon>
        <taxon>Vibrionaceae</taxon>
        <taxon>Vibrio</taxon>
    </lineage>
</organism>
<gene>
    <name evidence="1" type="ORF">VQ7734_03201</name>
</gene>
<dbReference type="STRING" id="1117707.VQ7734_03201"/>
<dbReference type="EMBL" id="FRFG01000039">
    <property type="protein sequence ID" value="SHO57432.1"/>
    <property type="molecule type" value="Genomic_DNA"/>
</dbReference>
<accession>A0A1M7YXY9</accession>
<evidence type="ECO:0000313" key="1">
    <source>
        <dbReference type="EMBL" id="SHO57432.1"/>
    </source>
</evidence>
<reference evidence="2" key="1">
    <citation type="submission" date="2016-12" db="EMBL/GenBank/DDBJ databases">
        <authorList>
            <person name="Rodrigo-Torres L."/>
            <person name="Arahal R.D."/>
            <person name="Lucena T."/>
        </authorList>
    </citation>
    <scope>NUCLEOTIDE SEQUENCE [LARGE SCALE GENOMIC DNA]</scope>
</reference>
<dbReference type="Proteomes" id="UP000184600">
    <property type="component" value="Unassembled WGS sequence"/>
</dbReference>